<feature type="domain" description="Putative auto-transporter adhesin head GIN" evidence="2">
    <location>
        <begin position="53"/>
        <end position="236"/>
    </location>
</feature>
<dbReference type="PANTHER" id="PTHR39200">
    <property type="entry name" value="HYPOTHETICAL EXPORTED PROTEIN"/>
    <property type="match status" value="1"/>
</dbReference>
<evidence type="ECO:0000259" key="2">
    <source>
        <dbReference type="Pfam" id="PF10988"/>
    </source>
</evidence>
<proteinExistence type="predicted"/>
<sequence>MPAFTPSFAARALLLAATLACVAAPTPVMAWPFGGEKVEGSGSVTRQARQVERFTGIALELPAQLELRMGNTEGITIETDDNLQRLIETEVDDGVLRIRPTKRNMNLRARTMKIVVNARQIERLSLGGSGTIDAEALRAQTLRVNLGGSGKIRVASIDAEKVSVSVGGSGDFRANGGKARDVSVSIGGSGNVDLGKVAADSASISVAGSGDVTVWARRELSMSIAGSGDVKYYGDPQLRSSVAGSGKSRRLGDAPN</sequence>
<name>A0A1S2NH06_9BURK</name>
<feature type="chain" id="PRO_5010193133" description="Putative auto-transporter adhesin head GIN domain-containing protein" evidence="1">
    <location>
        <begin position="31"/>
        <end position="256"/>
    </location>
</feature>
<dbReference type="InterPro" id="IPR021255">
    <property type="entry name" value="DUF2807"/>
</dbReference>
<keyword evidence="1" id="KW-0732">Signal</keyword>
<feature type="signal peptide" evidence="1">
    <location>
        <begin position="1"/>
        <end position="30"/>
    </location>
</feature>
<dbReference type="EMBL" id="JRYB01000001">
    <property type="protein sequence ID" value="OIJ44377.1"/>
    <property type="molecule type" value="Genomic_DNA"/>
</dbReference>
<comment type="caution">
    <text evidence="3">The sequence shown here is derived from an EMBL/GenBank/DDBJ whole genome shotgun (WGS) entry which is preliminary data.</text>
</comment>
<dbReference type="RefSeq" id="WP_071363359.1">
    <property type="nucleotide sequence ID" value="NZ_JRYB01000001.1"/>
</dbReference>
<organism evidence="3">
    <name type="scientific">Massilia timonae</name>
    <dbReference type="NCBI Taxonomy" id="47229"/>
    <lineage>
        <taxon>Bacteria</taxon>
        <taxon>Pseudomonadati</taxon>
        <taxon>Pseudomonadota</taxon>
        <taxon>Betaproteobacteria</taxon>
        <taxon>Burkholderiales</taxon>
        <taxon>Oxalobacteraceae</taxon>
        <taxon>Telluria group</taxon>
        <taxon>Massilia</taxon>
    </lineage>
</organism>
<dbReference type="AlphaFoldDB" id="A0A1S2NH06"/>
<gene>
    <name evidence="3" type="ORF">LO55_4803</name>
</gene>
<dbReference type="Gene3D" id="2.160.20.120">
    <property type="match status" value="1"/>
</dbReference>
<dbReference type="Proteomes" id="UP000180246">
    <property type="component" value="Unassembled WGS sequence"/>
</dbReference>
<protein>
    <recommendedName>
        <fullName evidence="2">Putative auto-transporter adhesin head GIN domain-containing protein</fullName>
    </recommendedName>
</protein>
<dbReference type="Pfam" id="PF10988">
    <property type="entry name" value="DUF2807"/>
    <property type="match status" value="1"/>
</dbReference>
<evidence type="ECO:0000313" key="3">
    <source>
        <dbReference type="EMBL" id="OIJ44377.1"/>
    </source>
</evidence>
<reference evidence="3" key="1">
    <citation type="submission" date="2014-10" db="EMBL/GenBank/DDBJ databases">
        <authorList>
            <person name="Seo M.-J."/>
            <person name="Seok Y.J."/>
            <person name="Cha I.-T."/>
        </authorList>
    </citation>
    <scope>NUCLEOTIDE SEQUENCE [LARGE SCALE GENOMIC DNA]</scope>
    <source>
        <strain evidence="3">NEU</strain>
    </source>
</reference>
<evidence type="ECO:0000256" key="1">
    <source>
        <dbReference type="SAM" id="SignalP"/>
    </source>
</evidence>
<dbReference type="PANTHER" id="PTHR39200:SF1">
    <property type="entry name" value="AUTO-TRANSPORTER ADHESIN HEAD GIN DOMAIN-CONTAINING PROTEIN-RELATED"/>
    <property type="match status" value="1"/>
</dbReference>
<accession>A0A1S2NH06</accession>